<dbReference type="AlphaFoldDB" id="A0A6H0ZNP8"/>
<reference evidence="2 3" key="1">
    <citation type="submission" date="2020-04" db="EMBL/GenBank/DDBJ databases">
        <title>FDA dAtabase for Regulatory Grade micrObial Sequences (FDA-ARGOS): Supporting development and validation of Infectious Disease Dx tests.</title>
        <authorList>
            <person name="Sciortino C."/>
            <person name="Tallon L."/>
            <person name="Sadzewicz L."/>
            <person name="Vavikolanu K."/>
            <person name="Mehta A."/>
            <person name="Aluvathingal J."/>
            <person name="Nadendla S."/>
            <person name="Nandy P."/>
            <person name="Geyer C."/>
            <person name="Yan Y."/>
            <person name="Sichtig H."/>
        </authorList>
    </citation>
    <scope>NUCLEOTIDE SEQUENCE [LARGE SCALE GENOMIC DNA]</scope>
    <source>
        <strain evidence="2 3">FDAARGOS_633</strain>
    </source>
</reference>
<dbReference type="RefSeq" id="WP_112416748.1">
    <property type="nucleotide sequence ID" value="NZ_CP050898.1"/>
</dbReference>
<sequence>MSKPYHQRPADPALPSPRREPARLPDGYWNGEEKFHVWRTAGPDSIDRDRGVIREYEVFGLLDWHSGPRAAQLKLSRNWTLRLLLVDGKLMAEAEVLLYPHAAKLAGSEEAERGLVVTFPISKADEDSEVRKLKRFVLRLAPWAAKRLGPAFEAYLEEQGL</sequence>
<proteinExistence type="predicted"/>
<evidence type="ECO:0000313" key="3">
    <source>
        <dbReference type="Proteomes" id="UP000500870"/>
    </source>
</evidence>
<gene>
    <name evidence="2" type="ORF">FOB41_15160</name>
</gene>
<accession>A0A6H0ZNP8</accession>
<organism evidence="2 3">
    <name type="scientific">Agrobacterium pusense</name>
    <dbReference type="NCBI Taxonomy" id="648995"/>
    <lineage>
        <taxon>Bacteria</taxon>
        <taxon>Pseudomonadati</taxon>
        <taxon>Pseudomonadota</taxon>
        <taxon>Alphaproteobacteria</taxon>
        <taxon>Hyphomicrobiales</taxon>
        <taxon>Rhizobiaceae</taxon>
        <taxon>Rhizobium/Agrobacterium group</taxon>
        <taxon>Agrobacterium</taxon>
    </lineage>
</organism>
<dbReference type="EMBL" id="CP050898">
    <property type="protein sequence ID" value="QIX22388.1"/>
    <property type="molecule type" value="Genomic_DNA"/>
</dbReference>
<protein>
    <submittedName>
        <fullName evidence="2">Uncharacterized protein</fullName>
    </submittedName>
</protein>
<evidence type="ECO:0000256" key="1">
    <source>
        <dbReference type="SAM" id="MobiDB-lite"/>
    </source>
</evidence>
<name>A0A6H0ZNP8_9HYPH</name>
<feature type="region of interest" description="Disordered" evidence="1">
    <location>
        <begin position="1"/>
        <end position="26"/>
    </location>
</feature>
<dbReference type="Proteomes" id="UP000500870">
    <property type="component" value="Chromosome 1"/>
</dbReference>
<evidence type="ECO:0000313" key="2">
    <source>
        <dbReference type="EMBL" id="QIX22388.1"/>
    </source>
</evidence>